<dbReference type="Gene3D" id="3.40.50.2000">
    <property type="entry name" value="Glycogen Phosphorylase B"/>
    <property type="match status" value="2"/>
</dbReference>
<dbReference type="Pfam" id="PF08323">
    <property type="entry name" value="Glyco_transf_5"/>
    <property type="match status" value="1"/>
</dbReference>
<dbReference type="OrthoDB" id="9808590at2"/>
<evidence type="ECO:0000259" key="9">
    <source>
        <dbReference type="Pfam" id="PF08323"/>
    </source>
</evidence>
<dbReference type="EMBL" id="QWKX01000144">
    <property type="protein sequence ID" value="RIH74183.1"/>
    <property type="molecule type" value="Genomic_DNA"/>
</dbReference>
<evidence type="ECO:0000256" key="3">
    <source>
        <dbReference type="ARBA" id="ARBA00010281"/>
    </source>
</evidence>
<feature type="binding site" evidence="7">
    <location>
        <position position="15"/>
    </location>
    <ligand>
        <name>ADP-alpha-D-glucose</name>
        <dbReference type="ChEBI" id="CHEBI:57498"/>
    </ligand>
</feature>
<dbReference type="Pfam" id="PF00534">
    <property type="entry name" value="Glycos_transf_1"/>
    <property type="match status" value="1"/>
</dbReference>
<dbReference type="GO" id="GO:0009011">
    <property type="term" value="F:alpha-1,4-glucan glucosyltransferase (ADP-glucose donor) activity"/>
    <property type="evidence" value="ECO:0007669"/>
    <property type="project" value="UniProtKB-UniRule"/>
</dbReference>
<dbReference type="PANTHER" id="PTHR45825:SF11">
    <property type="entry name" value="ALPHA AMYLASE DOMAIN-CONTAINING PROTEIN"/>
    <property type="match status" value="1"/>
</dbReference>
<evidence type="ECO:0000256" key="5">
    <source>
        <dbReference type="ARBA" id="ARBA00022679"/>
    </source>
</evidence>
<dbReference type="PANTHER" id="PTHR45825">
    <property type="entry name" value="GRANULE-BOUND STARCH SYNTHASE 1, CHLOROPLASTIC/AMYLOPLASTIC"/>
    <property type="match status" value="1"/>
</dbReference>
<dbReference type="InterPro" id="IPR001296">
    <property type="entry name" value="Glyco_trans_1"/>
</dbReference>
<dbReference type="GO" id="GO:0005978">
    <property type="term" value="P:glycogen biosynthetic process"/>
    <property type="evidence" value="ECO:0007669"/>
    <property type="project" value="UniProtKB-UniRule"/>
</dbReference>
<comment type="catalytic activity">
    <reaction evidence="1 7">
        <text>[(1-&gt;4)-alpha-D-glucosyl](n) + ADP-alpha-D-glucose = [(1-&gt;4)-alpha-D-glucosyl](n+1) + ADP + H(+)</text>
        <dbReference type="Rhea" id="RHEA:18189"/>
        <dbReference type="Rhea" id="RHEA-COMP:9584"/>
        <dbReference type="Rhea" id="RHEA-COMP:9587"/>
        <dbReference type="ChEBI" id="CHEBI:15378"/>
        <dbReference type="ChEBI" id="CHEBI:15444"/>
        <dbReference type="ChEBI" id="CHEBI:57498"/>
        <dbReference type="ChEBI" id="CHEBI:456216"/>
        <dbReference type="EC" id="2.4.1.21"/>
    </reaction>
</comment>
<comment type="caution">
    <text evidence="10">The sequence shown here is derived from an EMBL/GenBank/DDBJ whole genome shotgun (WGS) entry which is preliminary data.</text>
</comment>
<dbReference type="HAMAP" id="MF_00484">
    <property type="entry name" value="Glycogen_synth"/>
    <property type="match status" value="1"/>
</dbReference>
<feature type="domain" description="Glycosyl transferase family 1" evidence="8">
    <location>
        <begin position="271"/>
        <end position="419"/>
    </location>
</feature>
<dbReference type="NCBIfam" id="TIGR02095">
    <property type="entry name" value="glgA"/>
    <property type="match status" value="1"/>
</dbReference>
<name>A0A399DS01_9DEIN</name>
<comment type="similarity">
    <text evidence="3 7">Belongs to the glycosyltransferase 1 family. Bacterial/plant glycogen synthase subfamily.</text>
</comment>
<evidence type="ECO:0000313" key="10">
    <source>
        <dbReference type="EMBL" id="RIH74183.1"/>
    </source>
</evidence>
<evidence type="ECO:0000313" key="11">
    <source>
        <dbReference type="Proteomes" id="UP000266089"/>
    </source>
</evidence>
<feature type="domain" description="Starch synthase catalytic" evidence="9">
    <location>
        <begin position="2"/>
        <end position="219"/>
    </location>
</feature>
<keyword evidence="6 7" id="KW-0320">Glycogen biosynthesis</keyword>
<dbReference type="InterPro" id="IPR011835">
    <property type="entry name" value="GS/SS"/>
</dbReference>
<gene>
    <name evidence="7 10" type="primary">glgA</name>
    <name evidence="10" type="ORF">Mcate_02814</name>
</gene>
<reference evidence="10 11" key="1">
    <citation type="submission" date="2018-08" db="EMBL/GenBank/DDBJ databases">
        <title>Meiothermus cateniformans JCM 15151 genome sequencing project.</title>
        <authorList>
            <person name="Da Costa M.S."/>
            <person name="Albuquerque L."/>
            <person name="Raposo P."/>
            <person name="Froufe H.J.C."/>
            <person name="Barroso C.S."/>
            <person name="Egas C."/>
        </authorList>
    </citation>
    <scope>NUCLEOTIDE SEQUENCE [LARGE SCALE GENOMIC DNA]</scope>
    <source>
        <strain evidence="10 11">JCM 15151</strain>
    </source>
</reference>
<comment type="function">
    <text evidence="2 7">Synthesizes alpha-1,4-glucan chains using ADP-glucose.</text>
</comment>
<evidence type="ECO:0000256" key="2">
    <source>
        <dbReference type="ARBA" id="ARBA00002764"/>
    </source>
</evidence>
<organism evidence="10 11">
    <name type="scientific">Meiothermus taiwanensis</name>
    <dbReference type="NCBI Taxonomy" id="172827"/>
    <lineage>
        <taxon>Bacteria</taxon>
        <taxon>Thermotogati</taxon>
        <taxon>Deinococcota</taxon>
        <taxon>Deinococci</taxon>
        <taxon>Thermales</taxon>
        <taxon>Thermaceae</taxon>
        <taxon>Meiothermus</taxon>
    </lineage>
</organism>
<proteinExistence type="inferred from homology"/>
<dbReference type="SUPFAM" id="SSF53756">
    <property type="entry name" value="UDP-Glycosyltransferase/glycogen phosphorylase"/>
    <property type="match status" value="1"/>
</dbReference>
<dbReference type="EC" id="2.4.1.21" evidence="7"/>
<protein>
    <recommendedName>
        <fullName evidence="7">Glycogen synthase</fullName>
        <ecNumber evidence="7">2.4.1.21</ecNumber>
    </recommendedName>
    <alternativeName>
        <fullName evidence="7">Starch [bacterial glycogen] synthase</fullName>
    </alternativeName>
</protein>
<dbReference type="CDD" id="cd03791">
    <property type="entry name" value="GT5_Glycogen_synthase_DULL1-like"/>
    <property type="match status" value="1"/>
</dbReference>
<dbReference type="Proteomes" id="UP000266089">
    <property type="component" value="Unassembled WGS sequence"/>
</dbReference>
<dbReference type="AlphaFoldDB" id="A0A399DS01"/>
<keyword evidence="5 7" id="KW-0808">Transferase</keyword>
<evidence type="ECO:0000259" key="8">
    <source>
        <dbReference type="Pfam" id="PF00534"/>
    </source>
</evidence>
<evidence type="ECO:0000256" key="6">
    <source>
        <dbReference type="ARBA" id="ARBA00023056"/>
    </source>
</evidence>
<dbReference type="GO" id="GO:0004373">
    <property type="term" value="F:alpha-1,4-glucan glucosyltransferase (UDP-glucose donor) activity"/>
    <property type="evidence" value="ECO:0007669"/>
    <property type="project" value="InterPro"/>
</dbReference>
<accession>A0A399DS01</accession>
<evidence type="ECO:0000256" key="1">
    <source>
        <dbReference type="ARBA" id="ARBA00001478"/>
    </source>
</evidence>
<dbReference type="UniPathway" id="UPA00164"/>
<sequence length="447" mass="49510">MKVAFVASEAFPFAKVGGLADVIGSLPQALKKQGLEPTIFIPWYWGIQGYYVGEAWFSFEGQREKIGIGHAEHGGVRYVLVGLGDFARDKPYGYPDDFRRFVRFALAAAELLGDFDIVHAHDWQAALLPLLRNLGWFRARTVYTIHNLAYQGVWNPEDFYAWTRLPGETYYGAGLEHHGSVNLMKAGIVNADAVTTVSPRYAWEITTPEGGEGLDGVLRAQQWKLRGILNGLDTEYWNPATDPYLAHPYDASDLSGKARNRALLLSELGLEDRPTLGVVSRFAHQKGMDLIADAVDGLMGLGVNLVVLGSGDPNLERTFAWMAAHLKGRLAYTQGYNEPLAHRIYAGSDGFLMPSRFEPCGLAQLIAMRYGTPPIVRAVGGLLDTVKHGETGFIFETADVGGILWGVQAFLHHPDRKAVARRAMQQDFSWEKPAQEYLALYRQLLGI</sequence>
<evidence type="ECO:0000256" key="4">
    <source>
        <dbReference type="ARBA" id="ARBA00022676"/>
    </source>
</evidence>
<dbReference type="RefSeq" id="WP_027887689.1">
    <property type="nucleotide sequence ID" value="NZ_JBHSXZ010000044.1"/>
</dbReference>
<evidence type="ECO:0000256" key="7">
    <source>
        <dbReference type="HAMAP-Rule" id="MF_00484"/>
    </source>
</evidence>
<keyword evidence="4 7" id="KW-0328">Glycosyltransferase</keyword>
<dbReference type="InterPro" id="IPR013534">
    <property type="entry name" value="Starch_synth_cat_dom"/>
</dbReference>
<comment type="pathway">
    <text evidence="7">Glycan biosynthesis; glycogen biosynthesis.</text>
</comment>